<dbReference type="GO" id="GO:0003700">
    <property type="term" value="F:DNA-binding transcription factor activity"/>
    <property type="evidence" value="ECO:0007669"/>
    <property type="project" value="InterPro"/>
</dbReference>
<feature type="domain" description="HTH marR-type" evidence="1">
    <location>
        <begin position="38"/>
        <end position="167"/>
    </location>
</feature>
<dbReference type="GO" id="GO:0006950">
    <property type="term" value="P:response to stress"/>
    <property type="evidence" value="ECO:0007669"/>
    <property type="project" value="TreeGrafter"/>
</dbReference>
<dbReference type="Proteomes" id="UP000199118">
    <property type="component" value="Unassembled WGS sequence"/>
</dbReference>
<evidence type="ECO:0000313" key="2">
    <source>
        <dbReference type="EMBL" id="SDX41232.1"/>
    </source>
</evidence>
<dbReference type="PRINTS" id="PR00598">
    <property type="entry name" value="HTHMARR"/>
</dbReference>
<reference evidence="2 3" key="1">
    <citation type="submission" date="2016-10" db="EMBL/GenBank/DDBJ databases">
        <authorList>
            <person name="de Groot N.N."/>
        </authorList>
    </citation>
    <scope>NUCLEOTIDE SEQUENCE [LARGE SCALE GENOMIC DNA]</scope>
    <source>
        <strain evidence="2 3">DSM 17890</strain>
    </source>
</reference>
<proteinExistence type="predicted"/>
<evidence type="ECO:0000313" key="3">
    <source>
        <dbReference type="Proteomes" id="UP000199118"/>
    </source>
</evidence>
<dbReference type="SMART" id="SM00347">
    <property type="entry name" value="HTH_MARR"/>
    <property type="match status" value="1"/>
</dbReference>
<keyword evidence="3" id="KW-1185">Reference proteome</keyword>
<dbReference type="PROSITE" id="PS50995">
    <property type="entry name" value="HTH_MARR_2"/>
    <property type="match status" value="1"/>
</dbReference>
<dbReference type="InterPro" id="IPR000835">
    <property type="entry name" value="HTH_MarR-typ"/>
</dbReference>
<dbReference type="EMBL" id="FNMZ01000005">
    <property type="protein sequence ID" value="SDX41232.1"/>
    <property type="molecule type" value="Genomic_DNA"/>
</dbReference>
<dbReference type="SUPFAM" id="SSF46785">
    <property type="entry name" value="Winged helix' DNA-binding domain"/>
    <property type="match status" value="1"/>
</dbReference>
<sequence length="180" mass="19282">MMANDDPRGTAAASAMPGVLSAAAIGAEPAPMSIPDLPGHLLRRCHQIVVALFLDECGAHDLTPLQFAVLGVLRQFGPLDQVTLGGLAALDRTTVAVVLRNLEERGLVVRAQSRRDRRAKIVTITERGADVVIGAEPAAIKAQERALAPLDPDEAAEFVRLLRKLAEGNNDFSRAPQKRR</sequence>
<protein>
    <submittedName>
        <fullName evidence="2">Transcriptional regulator, MarR family</fullName>
    </submittedName>
</protein>
<dbReference type="InterPro" id="IPR036388">
    <property type="entry name" value="WH-like_DNA-bd_sf"/>
</dbReference>
<dbReference type="PANTHER" id="PTHR33164">
    <property type="entry name" value="TRANSCRIPTIONAL REGULATOR, MARR FAMILY"/>
    <property type="match status" value="1"/>
</dbReference>
<dbReference type="RefSeq" id="WP_218133430.1">
    <property type="nucleotide sequence ID" value="NZ_FNMZ01000005.1"/>
</dbReference>
<dbReference type="PANTHER" id="PTHR33164:SF95">
    <property type="entry name" value="TRANSCRIPTIONAL REGULATOR"/>
    <property type="match status" value="1"/>
</dbReference>
<organism evidence="2 3">
    <name type="scientific">Albimonas donghaensis</name>
    <dbReference type="NCBI Taxonomy" id="356660"/>
    <lineage>
        <taxon>Bacteria</taxon>
        <taxon>Pseudomonadati</taxon>
        <taxon>Pseudomonadota</taxon>
        <taxon>Alphaproteobacteria</taxon>
        <taxon>Rhodobacterales</taxon>
        <taxon>Paracoccaceae</taxon>
        <taxon>Albimonas</taxon>
    </lineage>
</organism>
<accession>A0A1H3BGZ4</accession>
<name>A0A1H3BGZ4_9RHOB</name>
<evidence type="ECO:0000259" key="1">
    <source>
        <dbReference type="PROSITE" id="PS50995"/>
    </source>
</evidence>
<dbReference type="AlphaFoldDB" id="A0A1H3BGZ4"/>
<dbReference type="Gene3D" id="1.10.10.10">
    <property type="entry name" value="Winged helix-like DNA-binding domain superfamily/Winged helix DNA-binding domain"/>
    <property type="match status" value="1"/>
</dbReference>
<dbReference type="InterPro" id="IPR036390">
    <property type="entry name" value="WH_DNA-bd_sf"/>
</dbReference>
<dbReference type="Pfam" id="PF01047">
    <property type="entry name" value="MarR"/>
    <property type="match status" value="1"/>
</dbReference>
<dbReference type="InterPro" id="IPR039422">
    <property type="entry name" value="MarR/SlyA-like"/>
</dbReference>
<gene>
    <name evidence="2" type="ORF">SAMN05444336_10526</name>
</gene>